<sequence length="175" mass="20264">TDDPEGFLKFLGATRLSQTNKRLDFARNGANFLLENKLSAVDIADYFKHDAVLIRDGLVNAPNMGYGFKKANMFIRDMVAFDVWQNLKNFDQIDVASDINTMKLALRTRILQTDIPLLSSFLDIFCYQYAHIDEKSAKAWRAVWSEWKTVNQKTAPISPCRMDFLLYRMGREYCE</sequence>
<organism evidence="1">
    <name type="scientific">marine sediment metagenome</name>
    <dbReference type="NCBI Taxonomy" id="412755"/>
    <lineage>
        <taxon>unclassified sequences</taxon>
        <taxon>metagenomes</taxon>
        <taxon>ecological metagenomes</taxon>
    </lineage>
</organism>
<gene>
    <name evidence="1" type="ORF">S06H3_61142</name>
</gene>
<evidence type="ECO:0000313" key="1">
    <source>
        <dbReference type="EMBL" id="GAI50108.1"/>
    </source>
</evidence>
<feature type="non-terminal residue" evidence="1">
    <location>
        <position position="175"/>
    </location>
</feature>
<name>X1P2M6_9ZZZZ</name>
<protein>
    <submittedName>
        <fullName evidence="1">Uncharacterized protein</fullName>
    </submittedName>
</protein>
<proteinExistence type="predicted"/>
<dbReference type="AlphaFoldDB" id="X1P2M6"/>
<comment type="caution">
    <text evidence="1">The sequence shown here is derived from an EMBL/GenBank/DDBJ whole genome shotgun (WGS) entry which is preliminary data.</text>
</comment>
<accession>X1P2M6</accession>
<dbReference type="EMBL" id="BARV01040029">
    <property type="protein sequence ID" value="GAI50108.1"/>
    <property type="molecule type" value="Genomic_DNA"/>
</dbReference>
<reference evidence="1" key="1">
    <citation type="journal article" date="2014" name="Front. Microbiol.">
        <title>High frequency of phylogenetically diverse reductive dehalogenase-homologous genes in deep subseafloor sedimentary metagenomes.</title>
        <authorList>
            <person name="Kawai M."/>
            <person name="Futagami T."/>
            <person name="Toyoda A."/>
            <person name="Takaki Y."/>
            <person name="Nishi S."/>
            <person name="Hori S."/>
            <person name="Arai W."/>
            <person name="Tsubouchi T."/>
            <person name="Morono Y."/>
            <person name="Uchiyama I."/>
            <person name="Ito T."/>
            <person name="Fujiyama A."/>
            <person name="Inagaki F."/>
            <person name="Takami H."/>
        </authorList>
    </citation>
    <scope>NUCLEOTIDE SEQUENCE</scope>
    <source>
        <strain evidence="1">Expedition CK06-06</strain>
    </source>
</reference>
<feature type="non-terminal residue" evidence="1">
    <location>
        <position position="1"/>
    </location>
</feature>